<feature type="domain" description="Rhodanese" evidence="1">
    <location>
        <begin position="57"/>
        <end position="146"/>
    </location>
</feature>
<keyword evidence="2" id="KW-0808">Transferase</keyword>
<organism evidence="2 3">
    <name type="scientific">Algoriphagus aquaeductus</name>
    <dbReference type="NCBI Taxonomy" id="475299"/>
    <lineage>
        <taxon>Bacteria</taxon>
        <taxon>Pseudomonadati</taxon>
        <taxon>Bacteroidota</taxon>
        <taxon>Cytophagia</taxon>
        <taxon>Cytophagales</taxon>
        <taxon>Cyclobacteriaceae</taxon>
        <taxon>Algoriphagus</taxon>
    </lineage>
</organism>
<evidence type="ECO:0000259" key="1">
    <source>
        <dbReference type="PROSITE" id="PS50206"/>
    </source>
</evidence>
<dbReference type="Gene3D" id="3.40.250.10">
    <property type="entry name" value="Rhodanese-like domain"/>
    <property type="match status" value="1"/>
</dbReference>
<protein>
    <submittedName>
        <fullName evidence="2">Rhodanese-related sulfurtransferase</fullName>
    </submittedName>
</protein>
<dbReference type="PANTHER" id="PTHR43031">
    <property type="entry name" value="FAD-DEPENDENT OXIDOREDUCTASE"/>
    <property type="match status" value="1"/>
</dbReference>
<dbReference type="InterPro" id="IPR001763">
    <property type="entry name" value="Rhodanese-like_dom"/>
</dbReference>
<dbReference type="GO" id="GO:0016740">
    <property type="term" value="F:transferase activity"/>
    <property type="evidence" value="ECO:0007669"/>
    <property type="project" value="UniProtKB-KW"/>
</dbReference>
<accession>A0A326RU13</accession>
<keyword evidence="3" id="KW-1185">Reference proteome</keyword>
<sequence>MNFHRMSNQVIPKTRILFFLLCFISGFSWGQSLAYRTLLSGLYDGDFPTIKPEQVTKISDYQILDAREKGEFEVSHIQGAKWVGYDTFSLSNVASLDKSKPVIIYCTVGARSQDIGKKLQQEGFAQVYNLYGGIIHWVNEGKPVVSNGKPTQKVHTYSKTWGIWLEKGERVY</sequence>
<gene>
    <name evidence="2" type="ORF">CLV31_10445</name>
</gene>
<dbReference type="SUPFAM" id="SSF52821">
    <property type="entry name" value="Rhodanese/Cell cycle control phosphatase"/>
    <property type="match status" value="1"/>
</dbReference>
<reference evidence="2 3" key="1">
    <citation type="submission" date="2018-06" db="EMBL/GenBank/DDBJ databases">
        <title>Genomic Encyclopedia of Archaeal and Bacterial Type Strains, Phase II (KMG-II): from individual species to whole genera.</title>
        <authorList>
            <person name="Goeker M."/>
        </authorList>
    </citation>
    <scope>NUCLEOTIDE SEQUENCE [LARGE SCALE GENOMIC DNA]</scope>
    <source>
        <strain evidence="2 3">T4</strain>
    </source>
</reference>
<comment type="caution">
    <text evidence="2">The sequence shown here is derived from an EMBL/GenBank/DDBJ whole genome shotgun (WGS) entry which is preliminary data.</text>
</comment>
<dbReference type="PROSITE" id="PS50206">
    <property type="entry name" value="RHODANESE_3"/>
    <property type="match status" value="1"/>
</dbReference>
<dbReference type="Pfam" id="PF00581">
    <property type="entry name" value="Rhodanese"/>
    <property type="match status" value="1"/>
</dbReference>
<dbReference type="EMBL" id="QKTX01000004">
    <property type="protein sequence ID" value="PZV84397.1"/>
    <property type="molecule type" value="Genomic_DNA"/>
</dbReference>
<dbReference type="AlphaFoldDB" id="A0A326RU13"/>
<dbReference type="InterPro" id="IPR036873">
    <property type="entry name" value="Rhodanese-like_dom_sf"/>
</dbReference>
<dbReference type="Proteomes" id="UP000248917">
    <property type="component" value="Unassembled WGS sequence"/>
</dbReference>
<dbReference type="PANTHER" id="PTHR43031:SF7">
    <property type="entry name" value="NITRIC OXIDE REDUCTASE FLRD-NAD(+) REDUCTASE"/>
    <property type="match status" value="1"/>
</dbReference>
<name>A0A326RU13_9BACT</name>
<dbReference type="SMART" id="SM00450">
    <property type="entry name" value="RHOD"/>
    <property type="match status" value="1"/>
</dbReference>
<dbReference type="CDD" id="cd00158">
    <property type="entry name" value="RHOD"/>
    <property type="match status" value="1"/>
</dbReference>
<evidence type="ECO:0000313" key="2">
    <source>
        <dbReference type="EMBL" id="PZV84397.1"/>
    </source>
</evidence>
<dbReference type="NCBIfam" id="NF045521">
    <property type="entry name" value="rhoda_near_glyco"/>
    <property type="match status" value="1"/>
</dbReference>
<evidence type="ECO:0000313" key="3">
    <source>
        <dbReference type="Proteomes" id="UP000248917"/>
    </source>
</evidence>
<proteinExistence type="predicted"/>
<dbReference type="InterPro" id="IPR050229">
    <property type="entry name" value="GlpE_sulfurtransferase"/>
</dbReference>